<evidence type="ECO:0000313" key="16">
    <source>
        <dbReference type="Proteomes" id="UP000037460"/>
    </source>
</evidence>
<reference evidence="16" key="1">
    <citation type="journal article" date="2015" name="PLoS Genet.">
        <title>Genome Sequence and Transcriptome Analyses of Chrysochromulina tobin: Metabolic Tools for Enhanced Algal Fitness in the Prominent Order Prymnesiales (Haptophyceae).</title>
        <authorList>
            <person name="Hovde B.T."/>
            <person name="Deodato C.R."/>
            <person name="Hunsperger H.M."/>
            <person name="Ryken S.A."/>
            <person name="Yost W."/>
            <person name="Jha R.K."/>
            <person name="Patterson J."/>
            <person name="Monnat R.J. Jr."/>
            <person name="Barlow S.B."/>
            <person name="Starkenburg S.R."/>
            <person name="Cattolico R.A."/>
        </authorList>
    </citation>
    <scope>NUCLEOTIDE SEQUENCE</scope>
    <source>
        <strain evidence="16">CCMP291</strain>
    </source>
</reference>
<evidence type="ECO:0000256" key="5">
    <source>
        <dbReference type="ARBA" id="ARBA00022692"/>
    </source>
</evidence>
<keyword evidence="4" id="KW-0107">Calcium channel</keyword>
<evidence type="ECO:0000256" key="3">
    <source>
        <dbReference type="ARBA" id="ARBA00022568"/>
    </source>
</evidence>
<dbReference type="EMBL" id="JWZX01003385">
    <property type="protein sequence ID" value="KOO21167.1"/>
    <property type="molecule type" value="Genomic_DNA"/>
</dbReference>
<keyword evidence="12" id="KW-0407">Ion channel</keyword>
<evidence type="ECO:0000256" key="4">
    <source>
        <dbReference type="ARBA" id="ARBA00022673"/>
    </source>
</evidence>
<dbReference type="Pfam" id="PF00520">
    <property type="entry name" value="Ion_trans"/>
    <property type="match status" value="1"/>
</dbReference>
<feature type="domain" description="Ion transport" evidence="14">
    <location>
        <begin position="3"/>
        <end position="259"/>
    </location>
</feature>
<evidence type="ECO:0000256" key="2">
    <source>
        <dbReference type="ARBA" id="ARBA00022448"/>
    </source>
</evidence>
<name>A0A0M0J4C3_9EUKA</name>
<evidence type="ECO:0000256" key="11">
    <source>
        <dbReference type="ARBA" id="ARBA00023180"/>
    </source>
</evidence>
<feature type="transmembrane region" description="Helical" evidence="13">
    <location>
        <begin position="44"/>
        <end position="62"/>
    </location>
</feature>
<dbReference type="GO" id="GO:0008331">
    <property type="term" value="F:high voltage-gated calcium channel activity"/>
    <property type="evidence" value="ECO:0007669"/>
    <property type="project" value="TreeGrafter"/>
</dbReference>
<evidence type="ECO:0000256" key="9">
    <source>
        <dbReference type="ARBA" id="ARBA00023065"/>
    </source>
</evidence>
<keyword evidence="11" id="KW-0325">Glycoprotein</keyword>
<dbReference type="PANTHER" id="PTHR45628:SF7">
    <property type="entry name" value="VOLTAGE-DEPENDENT CALCIUM CHANNEL TYPE A SUBUNIT ALPHA-1"/>
    <property type="match status" value="1"/>
</dbReference>
<evidence type="ECO:0000256" key="1">
    <source>
        <dbReference type="ARBA" id="ARBA00004141"/>
    </source>
</evidence>
<keyword evidence="2" id="KW-0813">Transport</keyword>
<keyword evidence="7" id="KW-0851">Voltage-gated channel</keyword>
<dbReference type="Proteomes" id="UP000037460">
    <property type="component" value="Unassembled WGS sequence"/>
</dbReference>
<sequence length="286" mass="32459">MHPIVVWSVAVVIVGNFVVNILEKEYDPNPRMLKYEPLWDGFDTAFNAIFLVELLWNLYGFGFGKRFWYSGWNVFDFVITAVGVVLLSGVSGPISQLKLLRAFRVFRLFKRIKSLNKIVVSLLGSVPGVANAFVILFIFFCIYSILAVELFRDFGINGTYQVDDLGIGEWQPERHILDSHTPRGYTHGIEYWGLYSRSMLTLFQIMTGDSWAEGVARPMTFGLYQKSTFTVSFFMVSFFILTNMVLANVVVAVLLDQFVAPPPAGLKDSEVTDLIVFIKETVKEEI</sequence>
<keyword evidence="16" id="KW-1185">Reference proteome</keyword>
<dbReference type="Gene3D" id="1.10.287.70">
    <property type="match status" value="1"/>
</dbReference>
<evidence type="ECO:0000256" key="7">
    <source>
        <dbReference type="ARBA" id="ARBA00022882"/>
    </source>
</evidence>
<dbReference type="InterPro" id="IPR050599">
    <property type="entry name" value="VDCC_alpha-1_subunit"/>
</dbReference>
<dbReference type="InterPro" id="IPR005821">
    <property type="entry name" value="Ion_trans_dom"/>
</dbReference>
<evidence type="ECO:0000256" key="13">
    <source>
        <dbReference type="SAM" id="Phobius"/>
    </source>
</evidence>
<feature type="transmembrane region" description="Helical" evidence="13">
    <location>
        <begin position="6"/>
        <end position="23"/>
    </location>
</feature>
<keyword evidence="6" id="KW-0106">Calcium</keyword>
<dbReference type="SUPFAM" id="SSF81324">
    <property type="entry name" value="Voltage-gated potassium channels"/>
    <property type="match status" value="1"/>
</dbReference>
<comment type="caution">
    <text evidence="15">The sequence shown here is derived from an EMBL/GenBank/DDBJ whole genome shotgun (WGS) entry which is preliminary data.</text>
</comment>
<evidence type="ECO:0000256" key="12">
    <source>
        <dbReference type="ARBA" id="ARBA00023303"/>
    </source>
</evidence>
<dbReference type="GO" id="GO:0098703">
    <property type="term" value="P:calcium ion import across plasma membrane"/>
    <property type="evidence" value="ECO:0007669"/>
    <property type="project" value="TreeGrafter"/>
</dbReference>
<accession>A0A0M0J4C3</accession>
<evidence type="ECO:0000313" key="15">
    <source>
        <dbReference type="EMBL" id="KOO21167.1"/>
    </source>
</evidence>
<evidence type="ECO:0000259" key="14">
    <source>
        <dbReference type="Pfam" id="PF00520"/>
    </source>
</evidence>
<feature type="transmembrane region" description="Helical" evidence="13">
    <location>
        <begin position="229"/>
        <end position="255"/>
    </location>
</feature>
<dbReference type="InterPro" id="IPR027359">
    <property type="entry name" value="Volt_channel_dom_sf"/>
</dbReference>
<feature type="transmembrane region" description="Helical" evidence="13">
    <location>
        <begin position="74"/>
        <end position="97"/>
    </location>
</feature>
<dbReference type="OrthoDB" id="2984333at2759"/>
<keyword evidence="10 13" id="KW-0472">Membrane</keyword>
<proteinExistence type="predicted"/>
<dbReference type="AlphaFoldDB" id="A0A0M0J4C3"/>
<dbReference type="PANTHER" id="PTHR45628">
    <property type="entry name" value="VOLTAGE-DEPENDENT CALCIUM CHANNEL TYPE A SUBUNIT ALPHA-1"/>
    <property type="match status" value="1"/>
</dbReference>
<evidence type="ECO:0000256" key="10">
    <source>
        <dbReference type="ARBA" id="ARBA00023136"/>
    </source>
</evidence>
<evidence type="ECO:0000256" key="6">
    <source>
        <dbReference type="ARBA" id="ARBA00022837"/>
    </source>
</evidence>
<feature type="transmembrane region" description="Helical" evidence="13">
    <location>
        <begin position="118"/>
        <end position="146"/>
    </location>
</feature>
<keyword evidence="9" id="KW-0406">Ion transport</keyword>
<dbReference type="GO" id="GO:0005891">
    <property type="term" value="C:voltage-gated calcium channel complex"/>
    <property type="evidence" value="ECO:0007669"/>
    <property type="project" value="TreeGrafter"/>
</dbReference>
<organism evidence="15 16">
    <name type="scientific">Chrysochromulina tobinii</name>
    <dbReference type="NCBI Taxonomy" id="1460289"/>
    <lineage>
        <taxon>Eukaryota</taxon>
        <taxon>Haptista</taxon>
        <taxon>Haptophyta</taxon>
        <taxon>Prymnesiophyceae</taxon>
        <taxon>Prymnesiales</taxon>
        <taxon>Chrysochromulinaceae</taxon>
        <taxon>Chrysochromulina</taxon>
    </lineage>
</organism>
<protein>
    <submittedName>
        <fullName evidence="15">Ion transport protein</fullName>
    </submittedName>
</protein>
<gene>
    <name evidence="15" type="ORF">Ctob_000090</name>
</gene>
<comment type="subcellular location">
    <subcellularLocation>
        <location evidence="1">Membrane</location>
        <topology evidence="1">Multi-pass membrane protein</topology>
    </subcellularLocation>
</comment>
<dbReference type="Gene3D" id="1.20.120.350">
    <property type="entry name" value="Voltage-gated potassium channels. Chain C"/>
    <property type="match status" value="1"/>
</dbReference>
<keyword evidence="8 13" id="KW-1133">Transmembrane helix</keyword>
<keyword evidence="5 13" id="KW-0812">Transmembrane</keyword>
<evidence type="ECO:0000256" key="8">
    <source>
        <dbReference type="ARBA" id="ARBA00022989"/>
    </source>
</evidence>
<keyword evidence="3" id="KW-0109">Calcium transport</keyword>